<dbReference type="Proteomes" id="UP000595140">
    <property type="component" value="Unassembled WGS sequence"/>
</dbReference>
<dbReference type="EMBL" id="OOIL02001451">
    <property type="protein sequence ID" value="VFQ75352.1"/>
    <property type="molecule type" value="Genomic_DNA"/>
</dbReference>
<dbReference type="AlphaFoldDB" id="A0A484LFX3"/>
<reference evidence="1 2" key="1">
    <citation type="submission" date="2018-04" db="EMBL/GenBank/DDBJ databases">
        <authorList>
            <person name="Vogel A."/>
        </authorList>
    </citation>
    <scope>NUCLEOTIDE SEQUENCE [LARGE SCALE GENOMIC DNA]</scope>
</reference>
<accession>A0A484LFX3</accession>
<protein>
    <submittedName>
        <fullName evidence="1">Uncharacterized protein</fullName>
    </submittedName>
</protein>
<keyword evidence="2" id="KW-1185">Reference proteome</keyword>
<proteinExistence type="predicted"/>
<name>A0A484LFX3_9ASTE</name>
<gene>
    <name evidence="1" type="ORF">CCAM_LOCUS17128</name>
</gene>
<organism evidence="1 2">
    <name type="scientific">Cuscuta campestris</name>
    <dbReference type="NCBI Taxonomy" id="132261"/>
    <lineage>
        <taxon>Eukaryota</taxon>
        <taxon>Viridiplantae</taxon>
        <taxon>Streptophyta</taxon>
        <taxon>Embryophyta</taxon>
        <taxon>Tracheophyta</taxon>
        <taxon>Spermatophyta</taxon>
        <taxon>Magnoliopsida</taxon>
        <taxon>eudicotyledons</taxon>
        <taxon>Gunneridae</taxon>
        <taxon>Pentapetalae</taxon>
        <taxon>asterids</taxon>
        <taxon>lamiids</taxon>
        <taxon>Solanales</taxon>
        <taxon>Convolvulaceae</taxon>
        <taxon>Cuscuteae</taxon>
        <taxon>Cuscuta</taxon>
        <taxon>Cuscuta subgen. Grammica</taxon>
        <taxon>Cuscuta sect. Cleistogrammica</taxon>
    </lineage>
</organism>
<evidence type="ECO:0000313" key="2">
    <source>
        <dbReference type="Proteomes" id="UP000595140"/>
    </source>
</evidence>
<sequence>MAGWTGGSAWWGCATSEVAEVAEIEENPPETAGPGHGGDLAISVTKSADSGNQIDSDFEPSGLEERTIQLIKAGAVGAVGQGGHLFFLNPHLF</sequence>
<evidence type="ECO:0000313" key="1">
    <source>
        <dbReference type="EMBL" id="VFQ75352.1"/>
    </source>
</evidence>